<comment type="similarity">
    <text evidence="2">Belongs to the ABC-2 integral membrane protein family.</text>
</comment>
<evidence type="ECO:0000259" key="8">
    <source>
        <dbReference type="PROSITE" id="PS51012"/>
    </source>
</evidence>
<dbReference type="OMA" id="CAMMTSI"/>
<protein>
    <submittedName>
        <fullName evidence="9">ABC transporter permease</fullName>
    </submittedName>
</protein>
<keyword evidence="3" id="KW-0813">Transport</keyword>
<name>A0A5L4XI98_CAMFE</name>
<reference evidence="9 10" key="1">
    <citation type="submission" date="2018-06" db="EMBL/GenBank/DDBJ databases">
        <authorList>
            <consortium name="PulseNet: The National Subtyping Network for Foodborne Disease Surveillance"/>
            <person name="Tarr C.L."/>
            <person name="Trees E."/>
            <person name="Katz L.S."/>
            <person name="Carleton-Romer H.A."/>
            <person name="Stroika S."/>
            <person name="Kucerova Z."/>
            <person name="Roache K.F."/>
            <person name="Sabol A.L."/>
            <person name="Besser J."/>
            <person name="Gerner-Smidt P."/>
        </authorList>
    </citation>
    <scope>NUCLEOTIDE SEQUENCE [LARGE SCALE GENOMIC DNA]</scope>
    <source>
        <strain evidence="9 10">PNUSAC001503</strain>
    </source>
</reference>
<keyword evidence="10" id="KW-1185">Reference proteome</keyword>
<keyword evidence="5" id="KW-0812">Transmembrane</keyword>
<feature type="domain" description="ABC transmembrane type-2" evidence="8">
    <location>
        <begin position="122"/>
        <end position="352"/>
    </location>
</feature>
<dbReference type="PANTHER" id="PTHR30294:SF29">
    <property type="entry name" value="MULTIDRUG ABC TRANSPORTER PERMEASE YBHS-RELATED"/>
    <property type="match status" value="1"/>
</dbReference>
<dbReference type="GO" id="GO:0140359">
    <property type="term" value="F:ABC-type transporter activity"/>
    <property type="evidence" value="ECO:0007669"/>
    <property type="project" value="InterPro"/>
</dbReference>
<evidence type="ECO:0000256" key="6">
    <source>
        <dbReference type="ARBA" id="ARBA00022989"/>
    </source>
</evidence>
<sequence>MSFKRIFAIVIKESLQAMRDPSTALIAIILPIILLFLMGYAVSLDAKNISFGIVNYSSSKDSKEIISKFAASKFFITKITTDKNELINDMKLNKISGFLVIDDDKNSLKFQIITDGSEPNTANLIRQYGSSIIYIWAENLTSKRVLLESRYWFNEKLSSRYFLIPGSIAVIMTLIGTLLTSLVIAKEWERGTMESLMSTPVSNLEIIIGKLIPYFVFAMLSAVICFFVAYFWYEIPFRGSIFILFLLSFIYLFPALLIGLFISTIAKNQFVAAQISIIVGFLPAFLLSGFVFEISNMPTFIQYLSYFVPATYFVNSLGNIFLVGNLYNVFILDAVYMLIIGFVVGILVLKKSKRSLD</sequence>
<dbReference type="GO" id="GO:0005886">
    <property type="term" value="C:plasma membrane"/>
    <property type="evidence" value="ECO:0007669"/>
    <property type="project" value="UniProtKB-SubCell"/>
</dbReference>
<evidence type="ECO:0000256" key="5">
    <source>
        <dbReference type="ARBA" id="ARBA00022692"/>
    </source>
</evidence>
<proteinExistence type="inferred from homology"/>
<comment type="subcellular location">
    <subcellularLocation>
        <location evidence="1">Cell membrane</location>
        <topology evidence="1">Multi-pass membrane protein</topology>
    </subcellularLocation>
</comment>
<evidence type="ECO:0000256" key="3">
    <source>
        <dbReference type="ARBA" id="ARBA00022448"/>
    </source>
</evidence>
<evidence type="ECO:0000256" key="4">
    <source>
        <dbReference type="ARBA" id="ARBA00022475"/>
    </source>
</evidence>
<evidence type="ECO:0000313" key="9">
    <source>
        <dbReference type="EMBL" id="EAI8858505.1"/>
    </source>
</evidence>
<evidence type="ECO:0000256" key="1">
    <source>
        <dbReference type="ARBA" id="ARBA00004651"/>
    </source>
</evidence>
<gene>
    <name evidence="9" type="ORF">CX802_01400</name>
</gene>
<keyword evidence="6" id="KW-1133">Transmembrane helix</keyword>
<evidence type="ECO:0000256" key="2">
    <source>
        <dbReference type="ARBA" id="ARBA00007783"/>
    </source>
</evidence>
<evidence type="ECO:0000256" key="7">
    <source>
        <dbReference type="ARBA" id="ARBA00023136"/>
    </source>
</evidence>
<dbReference type="Pfam" id="PF12698">
    <property type="entry name" value="ABC2_membrane_3"/>
    <property type="match status" value="1"/>
</dbReference>
<evidence type="ECO:0000313" key="10">
    <source>
        <dbReference type="Proteomes" id="UP000535509"/>
    </source>
</evidence>
<keyword evidence="7" id="KW-0472">Membrane</keyword>
<dbReference type="InterPro" id="IPR013525">
    <property type="entry name" value="ABC2_TM"/>
</dbReference>
<dbReference type="EMBL" id="AABTCC010000003">
    <property type="protein sequence ID" value="EAI8858505.1"/>
    <property type="molecule type" value="Genomic_DNA"/>
</dbReference>
<dbReference type="Proteomes" id="UP000535509">
    <property type="component" value="Unassembled WGS sequence"/>
</dbReference>
<accession>A0A5L4XI98</accession>
<comment type="caution">
    <text evidence="9">The sequence shown here is derived from an EMBL/GenBank/DDBJ whole genome shotgun (WGS) entry which is preliminary data.</text>
</comment>
<dbReference type="InterPro" id="IPR047817">
    <property type="entry name" value="ABC2_TM_bact-type"/>
</dbReference>
<dbReference type="PROSITE" id="PS51012">
    <property type="entry name" value="ABC_TM2"/>
    <property type="match status" value="1"/>
</dbReference>
<keyword evidence="4" id="KW-1003">Cell membrane</keyword>
<dbReference type="PANTHER" id="PTHR30294">
    <property type="entry name" value="MEMBRANE COMPONENT OF ABC TRANSPORTER YHHJ-RELATED"/>
    <property type="match status" value="1"/>
</dbReference>
<organism evidence="9 10">
    <name type="scientific">Campylobacter fetus</name>
    <dbReference type="NCBI Taxonomy" id="196"/>
    <lineage>
        <taxon>Bacteria</taxon>
        <taxon>Pseudomonadati</taxon>
        <taxon>Campylobacterota</taxon>
        <taxon>Epsilonproteobacteria</taxon>
        <taxon>Campylobacterales</taxon>
        <taxon>Campylobacteraceae</taxon>
        <taxon>Campylobacter</taxon>
    </lineage>
</organism>
<dbReference type="GeneID" id="61064105"/>
<dbReference type="RefSeq" id="WP_002848338.1">
    <property type="nucleotide sequence ID" value="NZ_AACCWR020000015.1"/>
</dbReference>
<dbReference type="AlphaFoldDB" id="A0A5L4XI98"/>
<dbReference type="InterPro" id="IPR051449">
    <property type="entry name" value="ABC-2_transporter_component"/>
</dbReference>